<dbReference type="Gene3D" id="1.10.260.40">
    <property type="entry name" value="lambda repressor-like DNA-binding domains"/>
    <property type="match status" value="1"/>
</dbReference>
<dbReference type="AlphaFoldDB" id="A0A2T0BPV5"/>
<reference evidence="3 4" key="1">
    <citation type="submission" date="2018-03" db="EMBL/GenBank/DDBJ databases">
        <title>Genome sequence of Clostridium luticellarii DSM 29923.</title>
        <authorList>
            <person name="Poehlein A."/>
            <person name="Daniel R."/>
        </authorList>
    </citation>
    <scope>NUCLEOTIDE SEQUENCE [LARGE SCALE GENOMIC DNA]</scope>
    <source>
        <strain evidence="3 4">DSM 29923</strain>
    </source>
</reference>
<dbReference type="InterPro" id="IPR001387">
    <property type="entry name" value="Cro/C1-type_HTH"/>
</dbReference>
<sequence length="222" mass="26101">MTGTIKRGNIIVLTKTMRPKLGGGGLIGLEYILGLYNMQHMELAKELGLKKQNINLWIKGRQGIPKKYLPRLEKIFGISREYFPKELNEIEKLEIQKEKLKKELNPVIEKYDKQFMVKETNCIYKVPIYDKEEINRIGRKIEKAKLVSKFKQALDVVDDNPYMDTYRLITELLNKAQQEVVLHRTIEALAHYLEVLPDKINSDESQDEFESEIFEIFDDYNF</sequence>
<protein>
    <recommendedName>
        <fullName evidence="2">HTH cro/C1-type domain-containing protein</fullName>
    </recommendedName>
</protein>
<accession>A0A2T0BPV5</accession>
<feature type="domain" description="HTH cro/C1-type" evidence="2">
    <location>
        <begin position="42"/>
        <end position="83"/>
    </location>
</feature>
<dbReference type="EMBL" id="PVXP01000010">
    <property type="protein sequence ID" value="PRR85872.1"/>
    <property type="molecule type" value="Genomic_DNA"/>
</dbReference>
<keyword evidence="1" id="KW-0175">Coiled coil</keyword>
<organism evidence="3 4">
    <name type="scientific">Clostridium luticellarii</name>
    <dbReference type="NCBI Taxonomy" id="1691940"/>
    <lineage>
        <taxon>Bacteria</taxon>
        <taxon>Bacillati</taxon>
        <taxon>Bacillota</taxon>
        <taxon>Clostridia</taxon>
        <taxon>Eubacteriales</taxon>
        <taxon>Clostridiaceae</taxon>
        <taxon>Clostridium</taxon>
    </lineage>
</organism>
<keyword evidence="4" id="KW-1185">Reference proteome</keyword>
<dbReference type="GO" id="GO:0003677">
    <property type="term" value="F:DNA binding"/>
    <property type="evidence" value="ECO:0007669"/>
    <property type="project" value="InterPro"/>
</dbReference>
<dbReference type="Proteomes" id="UP000237798">
    <property type="component" value="Unassembled WGS sequence"/>
</dbReference>
<dbReference type="CDD" id="cd00093">
    <property type="entry name" value="HTH_XRE"/>
    <property type="match status" value="1"/>
</dbReference>
<evidence type="ECO:0000313" key="3">
    <source>
        <dbReference type="EMBL" id="PRR85872.1"/>
    </source>
</evidence>
<name>A0A2T0BPV5_9CLOT</name>
<evidence type="ECO:0000313" key="4">
    <source>
        <dbReference type="Proteomes" id="UP000237798"/>
    </source>
</evidence>
<feature type="coiled-coil region" evidence="1">
    <location>
        <begin position="83"/>
        <end position="110"/>
    </location>
</feature>
<dbReference type="InterPro" id="IPR010982">
    <property type="entry name" value="Lambda_DNA-bd_dom_sf"/>
</dbReference>
<dbReference type="PROSITE" id="PS50943">
    <property type="entry name" value="HTH_CROC1"/>
    <property type="match status" value="1"/>
</dbReference>
<comment type="caution">
    <text evidence="3">The sequence shown here is derived from an EMBL/GenBank/DDBJ whole genome shotgun (WGS) entry which is preliminary data.</text>
</comment>
<dbReference type="SUPFAM" id="SSF47413">
    <property type="entry name" value="lambda repressor-like DNA-binding domains"/>
    <property type="match status" value="1"/>
</dbReference>
<proteinExistence type="predicted"/>
<gene>
    <name evidence="3" type="ORF">CLLU_10760</name>
</gene>
<evidence type="ECO:0000259" key="2">
    <source>
        <dbReference type="PROSITE" id="PS50943"/>
    </source>
</evidence>
<evidence type="ECO:0000256" key="1">
    <source>
        <dbReference type="SAM" id="Coils"/>
    </source>
</evidence>